<comment type="caution">
    <text evidence="3">The sequence shown here is derived from an EMBL/GenBank/DDBJ whole genome shotgun (WGS) entry which is preliminary data.</text>
</comment>
<feature type="domain" description="Nose resistant-to-fluoxetine protein N-terminal" evidence="2">
    <location>
        <begin position="54"/>
        <end position="168"/>
    </location>
</feature>
<keyword evidence="1" id="KW-0732">Signal</keyword>
<evidence type="ECO:0000256" key="1">
    <source>
        <dbReference type="SAM" id="SignalP"/>
    </source>
</evidence>
<dbReference type="AlphaFoldDB" id="A0A9P1I7D2"/>
<organism evidence="3 4">
    <name type="scientific">Caenorhabditis angaria</name>
    <dbReference type="NCBI Taxonomy" id="860376"/>
    <lineage>
        <taxon>Eukaryota</taxon>
        <taxon>Metazoa</taxon>
        <taxon>Ecdysozoa</taxon>
        <taxon>Nematoda</taxon>
        <taxon>Chromadorea</taxon>
        <taxon>Rhabditida</taxon>
        <taxon>Rhabditina</taxon>
        <taxon>Rhabditomorpha</taxon>
        <taxon>Rhabditoidea</taxon>
        <taxon>Rhabditidae</taxon>
        <taxon>Peloderinae</taxon>
        <taxon>Caenorhabditis</taxon>
    </lineage>
</organism>
<feature type="signal peptide" evidence="1">
    <location>
        <begin position="1"/>
        <end position="17"/>
    </location>
</feature>
<evidence type="ECO:0000313" key="3">
    <source>
        <dbReference type="EMBL" id="CAI5440039.1"/>
    </source>
</evidence>
<evidence type="ECO:0000259" key="2">
    <source>
        <dbReference type="SMART" id="SM00703"/>
    </source>
</evidence>
<reference evidence="3" key="1">
    <citation type="submission" date="2022-11" db="EMBL/GenBank/DDBJ databases">
        <authorList>
            <person name="Kikuchi T."/>
        </authorList>
    </citation>
    <scope>NUCLEOTIDE SEQUENCE</scope>
    <source>
        <strain evidence="3">PS1010</strain>
    </source>
</reference>
<dbReference type="Proteomes" id="UP001152747">
    <property type="component" value="Unassembled WGS sequence"/>
</dbReference>
<keyword evidence="4" id="KW-1185">Reference proteome</keyword>
<accession>A0A9P1I7D2</accession>
<feature type="chain" id="PRO_5040323572" description="Nose resistant-to-fluoxetine protein N-terminal domain-containing protein" evidence="1">
    <location>
        <begin position="18"/>
        <end position="168"/>
    </location>
</feature>
<dbReference type="InterPro" id="IPR006621">
    <property type="entry name" value="Nose-resist-to-fluoxetine_N"/>
</dbReference>
<sequence>MQFKSLLILQFLAGIFGSKKLDTNWAQLAIDKYFQSKNSSGSIQLPEFHLTEKDENCILASADILRQAYNFLTKCKIGEKDKDCLDPNWAVRLLDSIPLLKPAGFFRRGPFYFLADYATCRKLPHDKTQYCRIKGALENVTTMDLPFTIGLCLPKACEAETLGRIAPG</sequence>
<dbReference type="EMBL" id="CANHGI010000001">
    <property type="protein sequence ID" value="CAI5440039.1"/>
    <property type="molecule type" value="Genomic_DNA"/>
</dbReference>
<name>A0A9P1I7D2_9PELO</name>
<dbReference type="SMART" id="SM00703">
    <property type="entry name" value="NRF"/>
    <property type="match status" value="1"/>
</dbReference>
<proteinExistence type="predicted"/>
<gene>
    <name evidence="3" type="ORF">CAMP_LOCUS2676</name>
</gene>
<evidence type="ECO:0000313" key="4">
    <source>
        <dbReference type="Proteomes" id="UP001152747"/>
    </source>
</evidence>
<protein>
    <recommendedName>
        <fullName evidence="2">Nose resistant-to-fluoxetine protein N-terminal domain-containing protein</fullName>
    </recommendedName>
</protein>